<name>A0A9W9ASK5_9AGAR</name>
<dbReference type="EMBL" id="JANVFS010000008">
    <property type="protein sequence ID" value="KAJ4488815.1"/>
    <property type="molecule type" value="Genomic_DNA"/>
</dbReference>
<organism evidence="1 2">
    <name type="scientific">Lentinula lateritia</name>
    <dbReference type="NCBI Taxonomy" id="40482"/>
    <lineage>
        <taxon>Eukaryota</taxon>
        <taxon>Fungi</taxon>
        <taxon>Dikarya</taxon>
        <taxon>Basidiomycota</taxon>
        <taxon>Agaricomycotina</taxon>
        <taxon>Agaricomycetes</taxon>
        <taxon>Agaricomycetidae</taxon>
        <taxon>Agaricales</taxon>
        <taxon>Marasmiineae</taxon>
        <taxon>Omphalotaceae</taxon>
        <taxon>Lentinula</taxon>
    </lineage>
</organism>
<reference evidence="1" key="1">
    <citation type="submission" date="2022-08" db="EMBL/GenBank/DDBJ databases">
        <authorList>
            <consortium name="DOE Joint Genome Institute"/>
            <person name="Min B."/>
            <person name="Riley R."/>
            <person name="Sierra-Patev S."/>
            <person name="Naranjo-Ortiz M."/>
            <person name="Looney B."/>
            <person name="Konkel Z."/>
            <person name="Slot J.C."/>
            <person name="Sakamoto Y."/>
            <person name="Steenwyk J.L."/>
            <person name="Rokas A."/>
            <person name="Carro J."/>
            <person name="Camarero S."/>
            <person name="Ferreira P."/>
            <person name="Molpeceres G."/>
            <person name="Ruiz-Duenas F.J."/>
            <person name="Serrano A."/>
            <person name="Henrissat B."/>
            <person name="Drula E."/>
            <person name="Hughes K.W."/>
            <person name="Mata J.L."/>
            <person name="Ishikawa N.K."/>
            <person name="Vargas-Isla R."/>
            <person name="Ushijima S."/>
            <person name="Smith C.A."/>
            <person name="Ahrendt S."/>
            <person name="Andreopoulos W."/>
            <person name="He G."/>
            <person name="Labutti K."/>
            <person name="Lipzen A."/>
            <person name="Ng V."/>
            <person name="Sandor L."/>
            <person name="Barry K."/>
            <person name="Martinez A.T."/>
            <person name="Xiao Y."/>
            <person name="Gibbons J.G."/>
            <person name="Terashima K."/>
            <person name="Hibbett D.S."/>
            <person name="Grigoriev I.V."/>
        </authorList>
    </citation>
    <scope>NUCLEOTIDE SEQUENCE</scope>
    <source>
        <strain evidence="1">Sp2 HRB7682 ss15</strain>
    </source>
</reference>
<gene>
    <name evidence="1" type="ORF">C8J55DRAFT_557807</name>
</gene>
<sequence length="377" mass="42884">MRRIEYIKCLSASVQLAPLKNTELVRVLYFDNSSARIYLVFLQLHITIPDVLQDRSCRFELSATLSPYLLESSRVLISSIVNFNANADHLHMHLFRRRQGSSSFVNPTAHLTCPWSSSSVGIAFDDHGNAHDATEYMAHAIVKHCQRLRLRTHRVTHLPSFNFDDRFILALDHLPPPVLLSPIVSSLASRLNRLPAPIPDRQSEEYQDLFDYVLSSCIHDYVHGPLYPHQYSCDIALFHPDSPAMHVACIRISLTGRLPYFDILDAIKRSPYITFRRRFYYCTYPLPNTDNVALIVTSSPDPVWIDSCTSVFCNHAMGFSPLWRFPGIYIPLTRTLIPTFASDTSIGEEAFAFFARIVCPRALNPSNVLATSTNQIR</sequence>
<proteinExistence type="predicted"/>
<dbReference type="Proteomes" id="UP001150238">
    <property type="component" value="Unassembled WGS sequence"/>
</dbReference>
<dbReference type="AlphaFoldDB" id="A0A9W9ASK5"/>
<comment type="caution">
    <text evidence="1">The sequence shown here is derived from an EMBL/GenBank/DDBJ whole genome shotgun (WGS) entry which is preliminary data.</text>
</comment>
<evidence type="ECO:0000313" key="2">
    <source>
        <dbReference type="Proteomes" id="UP001150238"/>
    </source>
</evidence>
<accession>A0A9W9ASK5</accession>
<evidence type="ECO:0000313" key="1">
    <source>
        <dbReference type="EMBL" id="KAJ4488815.1"/>
    </source>
</evidence>
<protein>
    <submittedName>
        <fullName evidence="1">Uncharacterized protein</fullName>
    </submittedName>
</protein>
<reference evidence="1" key="2">
    <citation type="journal article" date="2023" name="Proc. Natl. Acad. Sci. U.S.A.">
        <title>A global phylogenomic analysis of the shiitake genus Lentinula.</title>
        <authorList>
            <person name="Sierra-Patev S."/>
            <person name="Min B."/>
            <person name="Naranjo-Ortiz M."/>
            <person name="Looney B."/>
            <person name="Konkel Z."/>
            <person name="Slot J.C."/>
            <person name="Sakamoto Y."/>
            <person name="Steenwyk J.L."/>
            <person name="Rokas A."/>
            <person name="Carro J."/>
            <person name="Camarero S."/>
            <person name="Ferreira P."/>
            <person name="Molpeceres G."/>
            <person name="Ruiz-Duenas F.J."/>
            <person name="Serrano A."/>
            <person name="Henrissat B."/>
            <person name="Drula E."/>
            <person name="Hughes K.W."/>
            <person name="Mata J.L."/>
            <person name="Ishikawa N.K."/>
            <person name="Vargas-Isla R."/>
            <person name="Ushijima S."/>
            <person name="Smith C.A."/>
            <person name="Donoghue J."/>
            <person name="Ahrendt S."/>
            <person name="Andreopoulos W."/>
            <person name="He G."/>
            <person name="LaButti K."/>
            <person name="Lipzen A."/>
            <person name="Ng V."/>
            <person name="Riley R."/>
            <person name="Sandor L."/>
            <person name="Barry K."/>
            <person name="Martinez A.T."/>
            <person name="Xiao Y."/>
            <person name="Gibbons J.G."/>
            <person name="Terashima K."/>
            <person name="Grigoriev I.V."/>
            <person name="Hibbett D."/>
        </authorList>
    </citation>
    <scope>NUCLEOTIDE SEQUENCE</scope>
    <source>
        <strain evidence="1">Sp2 HRB7682 ss15</strain>
    </source>
</reference>